<gene>
    <name evidence="2" type="ORF">DT99_30210</name>
</gene>
<dbReference type="OrthoDB" id="8989924at2"/>
<organism evidence="2">
    <name type="scientific">Burkholderia cenocepacia</name>
    <dbReference type="NCBI Taxonomy" id="95486"/>
    <lineage>
        <taxon>Bacteria</taxon>
        <taxon>Pseudomonadati</taxon>
        <taxon>Pseudomonadota</taxon>
        <taxon>Betaproteobacteria</taxon>
        <taxon>Burkholderiales</taxon>
        <taxon>Burkholderiaceae</taxon>
        <taxon>Burkholderia</taxon>
        <taxon>Burkholderia cepacia complex</taxon>
    </lineage>
</organism>
<comment type="caution">
    <text evidence="2">The sequence shown here is derived from an EMBL/GenBank/DDBJ whole genome shotgun (WGS) entry which is preliminary data.</text>
</comment>
<keyword evidence="1" id="KW-0472">Membrane</keyword>
<feature type="transmembrane region" description="Helical" evidence="1">
    <location>
        <begin position="33"/>
        <end position="66"/>
    </location>
</feature>
<name>A0A071M656_9BURK</name>
<feature type="transmembrane region" description="Helical" evidence="1">
    <location>
        <begin position="203"/>
        <end position="229"/>
    </location>
</feature>
<evidence type="ECO:0000256" key="1">
    <source>
        <dbReference type="SAM" id="Phobius"/>
    </source>
</evidence>
<reference evidence="2" key="1">
    <citation type="submission" date="2014-04" db="EMBL/GenBank/DDBJ databases">
        <title>In planta biocontrol of soil-borne Fusarium wilt of banana through a plant endophytic bacterium, Burkholderia cenocepacia 869T2.</title>
        <authorList>
            <person name="Ho Y.-N."/>
            <person name="Chiang H.-M."/>
            <person name="Chao C.-P."/>
            <person name="Su C.-C."/>
            <person name="Hsu H.-F."/>
            <person name="Guo C.-T."/>
            <person name="Hsieh J.-L."/>
            <person name="Huang C.-C."/>
        </authorList>
    </citation>
    <scope>NUCLEOTIDE SEQUENCE [LARGE SCALE GENOMIC DNA]</scope>
    <source>
        <strain evidence="2">869T2</strain>
    </source>
</reference>
<proteinExistence type="predicted"/>
<evidence type="ECO:0008006" key="3">
    <source>
        <dbReference type="Google" id="ProtNLM"/>
    </source>
</evidence>
<feature type="transmembrane region" description="Helical" evidence="1">
    <location>
        <begin position="131"/>
        <end position="149"/>
    </location>
</feature>
<keyword evidence="1" id="KW-0812">Transmembrane</keyword>
<feature type="transmembrane region" description="Helical" evidence="1">
    <location>
        <begin position="78"/>
        <end position="100"/>
    </location>
</feature>
<evidence type="ECO:0000313" key="2">
    <source>
        <dbReference type="EMBL" id="KEA56010.1"/>
    </source>
</evidence>
<keyword evidence="1" id="KW-1133">Transmembrane helix</keyword>
<feature type="transmembrane region" description="Helical" evidence="1">
    <location>
        <begin position="235"/>
        <end position="253"/>
    </location>
</feature>
<feature type="transmembrane region" description="Helical" evidence="1">
    <location>
        <begin position="106"/>
        <end position="124"/>
    </location>
</feature>
<dbReference type="EMBL" id="JJOA01000034">
    <property type="protein sequence ID" value="KEA56010.1"/>
    <property type="molecule type" value="Genomic_DNA"/>
</dbReference>
<protein>
    <recommendedName>
        <fullName evidence="3">O-antigen ligase domain-containing protein</fullName>
    </recommendedName>
</protein>
<feature type="transmembrane region" description="Helical" evidence="1">
    <location>
        <begin position="321"/>
        <end position="340"/>
    </location>
</feature>
<accession>A0A071M656</accession>
<sequence length="408" mass="45103">MNGLVRQVPRQHAASPGAAPAAPRARFDLADAVLLVLLLLNAIQFLKIGGAQLGQLFAVLVLPVLLVRRRIPVGAWEIWTFTLFVGAALSTTFLSGYPHFKAAEQIVKFVFVMPAFYLIGRYYGARARQRPLPFGYVAITGFLAFQYALQHFDVPVLYEKVDFMQNAIHGSFKERNWFAAFFFLSAYACFLQSPRRIPDVVKFVVLALVVTLLSESKTVLIACAIVILFQVRGYFFAKVLTMAAGAGFYLYMFTRELTGDQLQVRLQQERGLAFTESIKLVGRDWIGHGFGFVEHYFSHSAVAVRGLGEGTSAVFCAPLDLMLVAGPIGLLAWAVFFGGLGQGRRAMVMLAPIAAWSLINPMHQSETSYLFIGYLASFALAPRAAPRKARTAPRVARPRSFFPSGSIR</sequence>
<dbReference type="AlphaFoldDB" id="A0A071M656"/>